<sequence>MIIQNSCKAAIQSCLDTKTFAAAHLYNDEKTMNIHIHDCYEVYYSISGGKQFLIDNRFYDFQPGDIFFINQYESHYLSQIDRVTHERIVLSIYPDYLRKFSTGQTDLDVCFTRRDASFGHKLSLSLEEQKRFLYYIHKLSKEEDYGQDILDLSAFLELMTCLNRIFLQRCERDRAPETPVPKKAPAAHTEQINAILSYVNLNLTEELTIGKLASHFYLSSSYLCRIFKDETGTTINRYITAKRITRAKELLSEGYSVTETCGMCGFQDYSNFLKAFTKAVGISPKKYAMFEQ</sequence>
<proteinExistence type="predicted"/>
<dbReference type="InterPro" id="IPR014710">
    <property type="entry name" value="RmlC-like_jellyroll"/>
</dbReference>
<reference evidence="5 8" key="2">
    <citation type="submission" date="2019-07" db="EMBL/GenBank/DDBJ databases">
        <title>Draft genome sequences of 15 bacterial species constituting the stable defined intestinal microbiota of the GM15 gnotobiotic mouse model.</title>
        <authorList>
            <person name="Elie C."/>
            <person name="Mathieu A."/>
            <person name="Saliou A."/>
            <person name="Darnaud M."/>
            <person name="Leulier F."/>
            <person name="Tamellini A."/>
        </authorList>
    </citation>
    <scope>NUCLEOTIDE SEQUENCE [LARGE SCALE GENOMIC DNA]</scope>
    <source>
        <strain evidence="8">ASF 502</strain>
        <strain evidence="5">MD300</strain>
    </source>
</reference>
<dbReference type="GO" id="GO:0003700">
    <property type="term" value="F:DNA-binding transcription factor activity"/>
    <property type="evidence" value="ECO:0007669"/>
    <property type="project" value="InterPro"/>
</dbReference>
<keyword evidence="1" id="KW-0805">Transcription regulation</keyword>
<protein>
    <submittedName>
        <fullName evidence="6">AraC family transcriptional regulator</fullName>
    </submittedName>
    <submittedName>
        <fullName evidence="5">Helix-turn-helix domain-containing protein</fullName>
    </submittedName>
</protein>
<evidence type="ECO:0000313" key="5">
    <source>
        <dbReference type="EMBL" id="NDO71734.1"/>
    </source>
</evidence>
<evidence type="ECO:0000259" key="4">
    <source>
        <dbReference type="PROSITE" id="PS01124"/>
    </source>
</evidence>
<name>N2AAP5_9FIRM</name>
<dbReference type="EMBL" id="VIRB01000143">
    <property type="protein sequence ID" value="NDO71734.1"/>
    <property type="molecule type" value="Genomic_DNA"/>
</dbReference>
<dbReference type="InterPro" id="IPR037923">
    <property type="entry name" value="HTH-like"/>
</dbReference>
<dbReference type="PROSITE" id="PS01124">
    <property type="entry name" value="HTH_ARAC_FAMILY_2"/>
    <property type="match status" value="1"/>
</dbReference>
<keyword evidence="3" id="KW-0804">Transcription</keyword>
<dbReference type="Pfam" id="PF12833">
    <property type="entry name" value="HTH_18"/>
    <property type="match status" value="1"/>
</dbReference>
<evidence type="ECO:0000313" key="7">
    <source>
        <dbReference type="Proteomes" id="UP000274920"/>
    </source>
</evidence>
<dbReference type="eggNOG" id="COG2207">
    <property type="taxonomic scope" value="Bacteria"/>
</dbReference>
<dbReference type="GO" id="GO:0043565">
    <property type="term" value="F:sequence-specific DNA binding"/>
    <property type="evidence" value="ECO:0007669"/>
    <property type="project" value="InterPro"/>
</dbReference>
<dbReference type="SUPFAM" id="SSF46689">
    <property type="entry name" value="Homeodomain-like"/>
    <property type="match status" value="2"/>
</dbReference>
<dbReference type="AlphaFoldDB" id="N2AAP5"/>
<dbReference type="EMBL" id="RHJS01000002">
    <property type="protein sequence ID" value="RRK31269.1"/>
    <property type="molecule type" value="Genomic_DNA"/>
</dbReference>
<keyword evidence="7" id="KW-1185">Reference proteome</keyword>
<dbReference type="Proteomes" id="UP000474104">
    <property type="component" value="Unassembled WGS sequence"/>
</dbReference>
<evidence type="ECO:0000256" key="3">
    <source>
        <dbReference type="ARBA" id="ARBA00023163"/>
    </source>
</evidence>
<dbReference type="Proteomes" id="UP000274920">
    <property type="component" value="Unassembled WGS sequence"/>
</dbReference>
<dbReference type="Gene3D" id="1.10.10.60">
    <property type="entry name" value="Homeodomain-like"/>
    <property type="match status" value="2"/>
</dbReference>
<comment type="caution">
    <text evidence="6">The sequence shown here is derived from an EMBL/GenBank/DDBJ whole genome shotgun (WGS) entry which is preliminary data.</text>
</comment>
<evidence type="ECO:0000313" key="8">
    <source>
        <dbReference type="Proteomes" id="UP000474104"/>
    </source>
</evidence>
<dbReference type="eggNOG" id="COG0662">
    <property type="taxonomic scope" value="Bacteria"/>
</dbReference>
<dbReference type="SMART" id="SM00342">
    <property type="entry name" value="HTH_ARAC"/>
    <property type="match status" value="1"/>
</dbReference>
<evidence type="ECO:0000313" key="6">
    <source>
        <dbReference type="EMBL" id="RRK31269.1"/>
    </source>
</evidence>
<dbReference type="PANTHER" id="PTHR43280">
    <property type="entry name" value="ARAC-FAMILY TRANSCRIPTIONAL REGULATOR"/>
    <property type="match status" value="1"/>
</dbReference>
<dbReference type="STRING" id="2044587.C824_03316"/>
<reference evidence="6" key="1">
    <citation type="submission" date="2018-10" db="EMBL/GenBank/DDBJ databases">
        <title>Schaedlerella arabinophila gen. nov. sp. nov., isolated from the mouse intestinal tract and comparative analysis with the genome of the closely related altered Schaedler flora strain ASF502.</title>
        <authorList>
            <person name="Miyake S."/>
            <person name="Soh M."/>
            <person name="Seedorf H."/>
        </authorList>
    </citation>
    <scope>NUCLEOTIDE SEQUENCE [LARGE SCALE GENOMIC DNA]</scope>
    <source>
        <strain evidence="6">DSM 106076</strain>
    </source>
</reference>
<gene>
    <name evidence="6" type="ORF">EBB54_07760</name>
    <name evidence="5" type="ORF">FMM80_24995</name>
</gene>
<dbReference type="InterPro" id="IPR009057">
    <property type="entry name" value="Homeodomain-like_sf"/>
</dbReference>
<dbReference type="HOGENOM" id="CLU_000445_88_3_9"/>
<dbReference type="RefSeq" id="WP_004081300.1">
    <property type="nucleotide sequence ID" value="NZ_CASCYM010000057.1"/>
</dbReference>
<dbReference type="Pfam" id="PF02311">
    <property type="entry name" value="AraC_binding"/>
    <property type="match status" value="1"/>
</dbReference>
<dbReference type="OrthoDB" id="2990361at2"/>
<evidence type="ECO:0000256" key="1">
    <source>
        <dbReference type="ARBA" id="ARBA00023015"/>
    </source>
</evidence>
<accession>A0A3R8KWD9</accession>
<dbReference type="InterPro" id="IPR018060">
    <property type="entry name" value="HTH_AraC"/>
</dbReference>
<dbReference type="InterPro" id="IPR003313">
    <property type="entry name" value="AraC-bd"/>
</dbReference>
<feature type="domain" description="HTH araC/xylS-type" evidence="4">
    <location>
        <begin position="193"/>
        <end position="290"/>
    </location>
</feature>
<dbReference type="PANTHER" id="PTHR43280:SF34">
    <property type="entry name" value="ARAC-FAMILY TRANSCRIPTIONAL REGULATOR"/>
    <property type="match status" value="1"/>
</dbReference>
<organism evidence="6 7">
    <name type="scientific">Schaedlerella arabinosiphila</name>
    <dbReference type="NCBI Taxonomy" id="2044587"/>
    <lineage>
        <taxon>Bacteria</taxon>
        <taxon>Bacillati</taxon>
        <taxon>Bacillota</taxon>
        <taxon>Clostridia</taxon>
        <taxon>Lachnospirales</taxon>
        <taxon>Lachnospiraceae</taxon>
        <taxon>Schaedlerella</taxon>
    </lineage>
</organism>
<keyword evidence="2" id="KW-0238">DNA-binding</keyword>
<dbReference type="Gene3D" id="2.60.120.10">
    <property type="entry name" value="Jelly Rolls"/>
    <property type="match status" value="1"/>
</dbReference>
<dbReference type="SUPFAM" id="SSF51215">
    <property type="entry name" value="Regulatory protein AraC"/>
    <property type="match status" value="1"/>
</dbReference>
<accession>N2AAP5</accession>
<evidence type="ECO:0000256" key="2">
    <source>
        <dbReference type="ARBA" id="ARBA00023125"/>
    </source>
</evidence>